<keyword evidence="6 8" id="KW-1133">Transmembrane helix</keyword>
<evidence type="ECO:0000256" key="5">
    <source>
        <dbReference type="ARBA" id="ARBA00022692"/>
    </source>
</evidence>
<feature type="transmembrane region" description="Helical" evidence="8">
    <location>
        <begin position="189"/>
        <end position="205"/>
    </location>
</feature>
<gene>
    <name evidence="9" type="ORF">CMU_017160</name>
</gene>
<evidence type="ECO:0000313" key="9">
    <source>
        <dbReference type="EMBL" id="EEA05964.1"/>
    </source>
</evidence>
<dbReference type="Proteomes" id="UP000001460">
    <property type="component" value="Unassembled WGS sequence"/>
</dbReference>
<sequence length="1054" mass="122790">MSGSVVSRRDGDKRIKAIIVAIISSIIFTIFLILRHKMVLRRSYEEQKLTLFSESAFYYSFYEDIINSPTIYDGIYRLLKDNRSEYPDIINALSRFNISQELLLGIIYRLLYGDSGVAKHWSYKPLSPFNFYYYVVHILMGLGIGILCGFCTYITNSYLAGFSSLGFLFANFQERLLMRLSSIPLRENFGLPFVWGTVCVWSYILDRNIYERNYNGRKSWILMWLCSVLLIQTWQFSVFILSTQLASTFATYILGYPIYNLLIRLIICHLLSLFTGIALQFGSYYLLMSPLLQVGLAILASVLVPMMIRKRFGSIPHNFIRSESFSAKWSFVKLIVAIFVFTGVRLAIVPFAVHDSHVSDILKSTFSNNQHTFDSMIYRMGGSEFSWVTIQQLKMIHRSGLFYIFFASLLTIIITIFSDIYKIYLLQKYFVETSKMNQVEVLALSSDPDKITSISISNTSEIPMKSSDTEKSDVNTIMDSLPSPSSILSDWKNKKTELNISKDLSFVLNSCLAYHLFQVCCFCFLGMIISRLRVLALPYMSVIAGFLASKQYIEYFCSIIGNFGNIYCNIPKNIEYIETVTNTQEESKDKFQYGQQYKSLFKKFILLLSTTFILSYSWKRWPIEELRAILHSEDNATSSKSRLVSWLNTNIPSNSSIASDMTIGASIRLMTDFNIVLHPQYEDPKIRKRTQFMYWLTGCAPIKDIYDILWEEYKTNYIVTQIYRCSSPSNAPHIINAFDVASYLDNNEYRCKGNIVPFQRGCWRIQLDNYQKYFKMIYRNSDYTVFERRNEADPFVLMSRRSNILTPPHLFPYKRKLLDWEESWKPWIKNYCQANDNYCAMNIVDYARNILDIYGIKEVTDLLYKNAIELYPENPYVLHHYAEYMDFDLGKSPQEVIIYYMKALELSKPNDLKILMDVVLFIDQSFGRSKSLEKILKLILENNSIKSLVSLDISEIDSYLSRNKIIDLSRNKSFQEFVYSVCMVASFLKALIISSELEMYQTSHNIWQAIVTCNVLWDLSLSLDPNNRCVLQYWELFNNKKRSTMDDIYYFLFG</sequence>
<dbReference type="Pfam" id="PF10034">
    <property type="entry name" value="Dpy19"/>
    <property type="match status" value="1"/>
</dbReference>
<dbReference type="InterPro" id="IPR018732">
    <property type="entry name" value="Dpy-19/Dpy-19-like"/>
</dbReference>
<dbReference type="VEuPathDB" id="CryptoDB:CMU_017160"/>
<feature type="transmembrane region" description="Helical" evidence="8">
    <location>
        <begin position="220"/>
        <end position="241"/>
    </location>
</feature>
<dbReference type="RefSeq" id="XP_002140313.1">
    <property type="nucleotide sequence ID" value="XM_002140277.1"/>
</dbReference>
<comment type="subcellular location">
    <subcellularLocation>
        <location evidence="1">Membrane</location>
        <topology evidence="1">Multi-pass membrane protein</topology>
    </subcellularLocation>
</comment>
<feature type="transmembrane region" description="Helical" evidence="8">
    <location>
        <begin position="401"/>
        <end position="421"/>
    </location>
</feature>
<organism evidence="9 10">
    <name type="scientific">Cryptosporidium muris (strain RN66)</name>
    <dbReference type="NCBI Taxonomy" id="441375"/>
    <lineage>
        <taxon>Eukaryota</taxon>
        <taxon>Sar</taxon>
        <taxon>Alveolata</taxon>
        <taxon>Apicomplexa</taxon>
        <taxon>Conoidasida</taxon>
        <taxon>Coccidia</taxon>
        <taxon>Eucoccidiorida</taxon>
        <taxon>Eimeriorina</taxon>
        <taxon>Cryptosporidiidae</taxon>
        <taxon>Cryptosporidium</taxon>
    </lineage>
</organism>
<dbReference type="GeneID" id="6995401"/>
<keyword evidence="3" id="KW-0328">Glycosyltransferase</keyword>
<feature type="transmembrane region" description="Helical" evidence="8">
    <location>
        <begin position="504"/>
        <end position="529"/>
    </location>
</feature>
<dbReference type="PANTHER" id="PTHR31488:SF1">
    <property type="entry name" value="C-MANNOSYLTRANSFERASE DPY19L1"/>
    <property type="match status" value="1"/>
</dbReference>
<proteinExistence type="inferred from homology"/>
<dbReference type="PANTHER" id="PTHR31488">
    <property type="entry name" value="DPY-19-LIKE 1, LIKE (H. SAPIENS)"/>
    <property type="match status" value="1"/>
</dbReference>
<comment type="similarity">
    <text evidence="2">Belongs to the dpy-19 family.</text>
</comment>
<dbReference type="eggNOG" id="KOG4587">
    <property type="taxonomic scope" value="Eukaryota"/>
</dbReference>
<dbReference type="EMBL" id="DS989728">
    <property type="protein sequence ID" value="EEA05964.1"/>
    <property type="molecule type" value="Genomic_DNA"/>
</dbReference>
<evidence type="ECO:0000256" key="3">
    <source>
        <dbReference type="ARBA" id="ARBA00022676"/>
    </source>
</evidence>
<dbReference type="GO" id="GO:0000030">
    <property type="term" value="F:mannosyltransferase activity"/>
    <property type="evidence" value="ECO:0007669"/>
    <property type="project" value="TreeGrafter"/>
</dbReference>
<keyword evidence="4" id="KW-0808">Transferase</keyword>
<dbReference type="GO" id="GO:0005637">
    <property type="term" value="C:nuclear inner membrane"/>
    <property type="evidence" value="ECO:0007669"/>
    <property type="project" value="TreeGrafter"/>
</dbReference>
<accession>B6ACW0</accession>
<feature type="transmembrane region" description="Helical" evidence="8">
    <location>
        <begin position="287"/>
        <end position="308"/>
    </location>
</feature>
<evidence type="ECO:0000256" key="1">
    <source>
        <dbReference type="ARBA" id="ARBA00004141"/>
    </source>
</evidence>
<evidence type="ECO:0000256" key="6">
    <source>
        <dbReference type="ARBA" id="ARBA00022989"/>
    </source>
</evidence>
<keyword evidence="7 8" id="KW-0472">Membrane</keyword>
<reference evidence="9" key="1">
    <citation type="submission" date="2008-06" db="EMBL/GenBank/DDBJ databases">
        <authorList>
            <person name="Lorenzi H."/>
            <person name="Inman J."/>
            <person name="Miller J."/>
            <person name="Schobel S."/>
            <person name="Amedeo P."/>
            <person name="Caler E.V."/>
            <person name="da Silva J."/>
        </authorList>
    </citation>
    <scope>NUCLEOTIDE SEQUENCE [LARGE SCALE GENOMIC DNA]</scope>
    <source>
        <strain evidence="9">RN66</strain>
    </source>
</reference>
<name>B6ACW0_CRYMR</name>
<evidence type="ECO:0000256" key="7">
    <source>
        <dbReference type="ARBA" id="ARBA00023136"/>
    </source>
</evidence>
<evidence type="ECO:0000256" key="8">
    <source>
        <dbReference type="SAM" id="Phobius"/>
    </source>
</evidence>
<keyword evidence="10" id="KW-1185">Reference proteome</keyword>
<protein>
    <submittedName>
        <fullName evidence="9">Uncharacterized protein</fullName>
    </submittedName>
</protein>
<evidence type="ECO:0000256" key="4">
    <source>
        <dbReference type="ARBA" id="ARBA00022679"/>
    </source>
</evidence>
<feature type="transmembrane region" description="Helical" evidence="8">
    <location>
        <begin position="15"/>
        <end position="34"/>
    </location>
</feature>
<dbReference type="OrthoDB" id="537915at2759"/>
<keyword evidence="5 8" id="KW-0812">Transmembrane</keyword>
<feature type="transmembrane region" description="Helical" evidence="8">
    <location>
        <begin position="329"/>
        <end position="353"/>
    </location>
</feature>
<dbReference type="OMA" id="NIYRCAS"/>
<dbReference type="AlphaFoldDB" id="B6ACW0"/>
<feature type="transmembrane region" description="Helical" evidence="8">
    <location>
        <begin position="131"/>
        <end position="152"/>
    </location>
</feature>
<evidence type="ECO:0000313" key="10">
    <source>
        <dbReference type="Proteomes" id="UP000001460"/>
    </source>
</evidence>
<evidence type="ECO:0000256" key="2">
    <source>
        <dbReference type="ARBA" id="ARBA00008744"/>
    </source>
</evidence>